<dbReference type="InterPro" id="IPR012854">
    <property type="entry name" value="Cu_amine_oxidase-like_N"/>
</dbReference>
<evidence type="ECO:0000313" key="3">
    <source>
        <dbReference type="EMBL" id="KOR82394.1"/>
    </source>
</evidence>
<accession>A0A0M1NKK9</accession>
<dbReference type="Gene3D" id="3.30.457.10">
    <property type="entry name" value="Copper amine oxidase-like, N-terminal domain"/>
    <property type="match status" value="1"/>
</dbReference>
<protein>
    <submittedName>
        <fullName evidence="3">Copper amine oxidase</fullName>
    </submittedName>
</protein>
<dbReference type="InterPro" id="IPR036582">
    <property type="entry name" value="Mao_N_sf"/>
</dbReference>
<proteinExistence type="predicted"/>
<dbReference type="PATRIC" id="fig|1705565.3.peg.5729"/>
<feature type="domain" description="Copper amine oxidase-like N-terminal" evidence="2">
    <location>
        <begin position="41"/>
        <end position="143"/>
    </location>
</feature>
<feature type="chain" id="PRO_5005620232" evidence="1">
    <location>
        <begin position="32"/>
        <end position="308"/>
    </location>
</feature>
<dbReference type="EMBL" id="LIUT01000003">
    <property type="protein sequence ID" value="KOR82394.1"/>
    <property type="molecule type" value="Genomic_DNA"/>
</dbReference>
<feature type="signal peptide" evidence="1">
    <location>
        <begin position="1"/>
        <end position="31"/>
    </location>
</feature>
<dbReference type="Proteomes" id="UP000036932">
    <property type="component" value="Unassembled WGS sequence"/>
</dbReference>
<name>A0A0M1NKK9_9BACL</name>
<dbReference type="SUPFAM" id="SSF55383">
    <property type="entry name" value="Copper amine oxidase, domain N"/>
    <property type="match status" value="1"/>
</dbReference>
<dbReference type="OrthoDB" id="2005648at2"/>
<evidence type="ECO:0000259" key="2">
    <source>
        <dbReference type="Pfam" id="PF07833"/>
    </source>
</evidence>
<keyword evidence="1" id="KW-0732">Signal</keyword>
<evidence type="ECO:0000256" key="1">
    <source>
        <dbReference type="SAM" id="SignalP"/>
    </source>
</evidence>
<keyword evidence="4" id="KW-1185">Reference proteome</keyword>
<organism evidence="3 4">
    <name type="scientific">Paenibacillus solani</name>
    <dbReference type="NCBI Taxonomy" id="1705565"/>
    <lineage>
        <taxon>Bacteria</taxon>
        <taxon>Bacillati</taxon>
        <taxon>Bacillota</taxon>
        <taxon>Bacilli</taxon>
        <taxon>Bacillales</taxon>
        <taxon>Paenibacillaceae</taxon>
        <taxon>Paenibacillus</taxon>
    </lineage>
</organism>
<sequence length="308" mass="33859">MNWTKGLKTMVAAAILTTVLSPAIAVSPVSAASKPTATINNVKASGEVLIRQGTTFVTLTDLKPLGNYVIKYDNSKKQVTIQGDNKTVILTAGHTSMDIGGVKKTLPAAPVLHKGKTMIPLRAVAQAFDASVYWNGSLKTAYINKAEADIISDLKSSDLATARNAATRLAYTSQLKKPQLEMSPVEMQGWDFYFPKGETNRYFMVDNDIASYFEIHGGVKYLKWQGKLDYNAKVPAKQNLFFLPAIIAEIGKQPDVSNSTFAYFVFRYPSGVTSYRLINHTDEWAAGWVELDSSDPDYRGEIVSIPEE</sequence>
<dbReference type="RefSeq" id="WP_054404009.1">
    <property type="nucleotide sequence ID" value="NZ_LIUT01000003.1"/>
</dbReference>
<comment type="caution">
    <text evidence="3">The sequence shown here is derived from an EMBL/GenBank/DDBJ whole genome shotgun (WGS) entry which is preliminary data.</text>
</comment>
<evidence type="ECO:0000313" key="4">
    <source>
        <dbReference type="Proteomes" id="UP000036932"/>
    </source>
</evidence>
<reference evidence="4" key="1">
    <citation type="submission" date="2015-08" db="EMBL/GenBank/DDBJ databases">
        <title>Genome sequencing project for genomic taxonomy and phylogenomics of Bacillus-like bacteria.</title>
        <authorList>
            <person name="Liu B."/>
            <person name="Wang J."/>
            <person name="Zhu Y."/>
            <person name="Liu G."/>
            <person name="Chen Q."/>
            <person name="Chen Z."/>
            <person name="Lan J."/>
            <person name="Che J."/>
            <person name="Ge C."/>
            <person name="Shi H."/>
            <person name="Pan Z."/>
            <person name="Liu X."/>
        </authorList>
    </citation>
    <scope>NUCLEOTIDE SEQUENCE [LARGE SCALE GENOMIC DNA]</scope>
    <source>
        <strain evidence="4">FJAT-22460</strain>
    </source>
</reference>
<dbReference type="Pfam" id="PF07833">
    <property type="entry name" value="Cu_amine_oxidN1"/>
    <property type="match status" value="1"/>
</dbReference>
<gene>
    <name evidence="3" type="ORF">AM231_18885</name>
</gene>
<dbReference type="AlphaFoldDB" id="A0A0M1NKK9"/>